<feature type="compositionally biased region" description="Pro residues" evidence="1">
    <location>
        <begin position="20"/>
        <end position="35"/>
    </location>
</feature>
<sequence length="189" mass="20811">MVQIDPTSTSLNQRMTRTAHPPPYRSPTTPAPPPSAGITLPHLRHQCSAPYQLPRHPLHRLSATDPRRRLALHNPPPPCCTRSSRRQVVTAVLLHRSPPHEVLPSLGSHRAVLYIACLHRSPLHRRGELQLWSSSPVGEQQSTMNAGCSAKCPVRLLTCNACVLESNVITIMILAAMISITHARIALDD</sequence>
<dbReference type="AlphaFoldDB" id="A0A0D9ZYX4"/>
<evidence type="ECO:0000313" key="3">
    <source>
        <dbReference type="Proteomes" id="UP000026961"/>
    </source>
</evidence>
<reference evidence="2" key="2">
    <citation type="submission" date="2018-05" db="EMBL/GenBank/DDBJ databases">
        <title>OgluRS3 (Oryza glumaepatula Reference Sequence Version 3).</title>
        <authorList>
            <person name="Zhang J."/>
            <person name="Kudrna D."/>
            <person name="Lee S."/>
            <person name="Talag J."/>
            <person name="Welchert J."/>
            <person name="Wing R.A."/>
        </authorList>
    </citation>
    <scope>NUCLEOTIDE SEQUENCE [LARGE SCALE GENOMIC DNA]</scope>
</reference>
<organism evidence="2">
    <name type="scientific">Oryza glumipatula</name>
    <dbReference type="NCBI Taxonomy" id="40148"/>
    <lineage>
        <taxon>Eukaryota</taxon>
        <taxon>Viridiplantae</taxon>
        <taxon>Streptophyta</taxon>
        <taxon>Embryophyta</taxon>
        <taxon>Tracheophyta</taxon>
        <taxon>Spermatophyta</taxon>
        <taxon>Magnoliopsida</taxon>
        <taxon>Liliopsida</taxon>
        <taxon>Poales</taxon>
        <taxon>Poaceae</taxon>
        <taxon>BOP clade</taxon>
        <taxon>Oryzoideae</taxon>
        <taxon>Oryzeae</taxon>
        <taxon>Oryzinae</taxon>
        <taxon>Oryza</taxon>
    </lineage>
</organism>
<accession>A0A0D9ZYX4</accession>
<evidence type="ECO:0000313" key="2">
    <source>
        <dbReference type="EnsemblPlants" id="OGLUM05G16640.1"/>
    </source>
</evidence>
<dbReference type="Proteomes" id="UP000026961">
    <property type="component" value="Chromosome 5"/>
</dbReference>
<dbReference type="Gramene" id="OGLUM05G16640.1">
    <property type="protein sequence ID" value="OGLUM05G16640.1"/>
    <property type="gene ID" value="OGLUM05G16640"/>
</dbReference>
<protein>
    <submittedName>
        <fullName evidence="2">Uncharacterized protein</fullName>
    </submittedName>
</protein>
<dbReference type="EnsemblPlants" id="OGLUM05G16640.1">
    <property type="protein sequence ID" value="OGLUM05G16640.1"/>
    <property type="gene ID" value="OGLUM05G16640"/>
</dbReference>
<dbReference type="HOGENOM" id="CLU_1437931_0_0_1"/>
<keyword evidence="3" id="KW-1185">Reference proteome</keyword>
<evidence type="ECO:0000256" key="1">
    <source>
        <dbReference type="SAM" id="MobiDB-lite"/>
    </source>
</evidence>
<feature type="region of interest" description="Disordered" evidence="1">
    <location>
        <begin position="1"/>
        <end position="36"/>
    </location>
</feature>
<reference evidence="2" key="1">
    <citation type="submission" date="2015-04" db="UniProtKB">
        <authorList>
            <consortium name="EnsemblPlants"/>
        </authorList>
    </citation>
    <scope>IDENTIFICATION</scope>
</reference>
<feature type="compositionally biased region" description="Polar residues" evidence="1">
    <location>
        <begin position="1"/>
        <end position="16"/>
    </location>
</feature>
<proteinExistence type="predicted"/>
<name>A0A0D9ZYX4_9ORYZ</name>